<evidence type="ECO:0000313" key="2">
    <source>
        <dbReference type="Proteomes" id="UP001163321"/>
    </source>
</evidence>
<proteinExistence type="predicted"/>
<protein>
    <submittedName>
        <fullName evidence="1">Uncharacterized protein</fullName>
    </submittedName>
</protein>
<dbReference type="EMBL" id="CM047585">
    <property type="protein sequence ID" value="KAI9910114.1"/>
    <property type="molecule type" value="Genomic_DNA"/>
</dbReference>
<evidence type="ECO:0000313" key="1">
    <source>
        <dbReference type="EMBL" id="KAI9910114.1"/>
    </source>
</evidence>
<accession>A0ACC0VW12</accession>
<gene>
    <name evidence="1" type="ORF">PsorP6_009971</name>
</gene>
<reference evidence="1 2" key="1">
    <citation type="journal article" date="2022" name="bioRxiv">
        <title>The genome of the oomycete Peronosclerospora sorghi, a cosmopolitan pathogen of maize and sorghum, is inflated with dispersed pseudogenes.</title>
        <authorList>
            <person name="Fletcher K."/>
            <person name="Martin F."/>
            <person name="Isakeit T."/>
            <person name="Cavanaugh K."/>
            <person name="Magill C."/>
            <person name="Michelmore R."/>
        </authorList>
    </citation>
    <scope>NUCLEOTIDE SEQUENCE [LARGE SCALE GENOMIC DNA]</scope>
    <source>
        <strain evidence="1">P6</strain>
    </source>
</reference>
<name>A0ACC0VW12_9STRA</name>
<keyword evidence="2" id="KW-1185">Reference proteome</keyword>
<organism evidence="1 2">
    <name type="scientific">Peronosclerospora sorghi</name>
    <dbReference type="NCBI Taxonomy" id="230839"/>
    <lineage>
        <taxon>Eukaryota</taxon>
        <taxon>Sar</taxon>
        <taxon>Stramenopiles</taxon>
        <taxon>Oomycota</taxon>
        <taxon>Peronosporomycetes</taxon>
        <taxon>Peronosporales</taxon>
        <taxon>Peronosporaceae</taxon>
        <taxon>Peronosclerospora</taxon>
    </lineage>
</organism>
<dbReference type="Proteomes" id="UP001163321">
    <property type="component" value="Chromosome 6"/>
</dbReference>
<comment type="caution">
    <text evidence="1">The sequence shown here is derived from an EMBL/GenBank/DDBJ whole genome shotgun (WGS) entry which is preliminary data.</text>
</comment>
<sequence>MNCEVFDCRSQFALLELLHIVCQENQYELLHRADAKAETIASTSMQGARVFLTDVLHAIINFNEYRVLLLYIF</sequence>